<dbReference type="PROSITE" id="PS50977">
    <property type="entry name" value="HTH_TETR_2"/>
    <property type="match status" value="1"/>
</dbReference>
<gene>
    <name evidence="5" type="ORF">SAMN05421743_104146</name>
</gene>
<dbReference type="InterPro" id="IPR041490">
    <property type="entry name" value="KstR2_TetR_C"/>
</dbReference>
<proteinExistence type="predicted"/>
<accession>A0A1H4AMI8</accession>
<dbReference type="SUPFAM" id="SSF46689">
    <property type="entry name" value="Homeodomain-like"/>
    <property type="match status" value="1"/>
</dbReference>
<dbReference type="PANTHER" id="PTHR43479:SF22">
    <property type="entry name" value="TRANSCRIPTIONAL REGULATOR, TETR FAMILY"/>
    <property type="match status" value="1"/>
</dbReference>
<dbReference type="SUPFAM" id="SSF48498">
    <property type="entry name" value="Tetracyclin repressor-like, C-terminal domain"/>
    <property type="match status" value="1"/>
</dbReference>
<name>A0A1H4AMI8_9BACI</name>
<dbReference type="InterPro" id="IPR023772">
    <property type="entry name" value="DNA-bd_HTH_TetR-type_CS"/>
</dbReference>
<dbReference type="OrthoDB" id="9814200at2"/>
<dbReference type="RefSeq" id="WP_093043694.1">
    <property type="nucleotide sequence ID" value="NZ_FNQR01000004.1"/>
</dbReference>
<evidence type="ECO:0000256" key="1">
    <source>
        <dbReference type="ARBA" id="ARBA00022491"/>
    </source>
</evidence>
<keyword evidence="2 3" id="KW-0238">DNA-binding</keyword>
<evidence type="ECO:0000256" key="3">
    <source>
        <dbReference type="PROSITE-ProRule" id="PRU00335"/>
    </source>
</evidence>
<dbReference type="Proteomes" id="UP000198584">
    <property type="component" value="Unassembled WGS sequence"/>
</dbReference>
<keyword evidence="6" id="KW-1185">Reference proteome</keyword>
<dbReference type="InterPro" id="IPR050624">
    <property type="entry name" value="HTH-type_Tx_Regulator"/>
</dbReference>
<evidence type="ECO:0000259" key="4">
    <source>
        <dbReference type="PROSITE" id="PS50977"/>
    </source>
</evidence>
<dbReference type="Pfam" id="PF17932">
    <property type="entry name" value="TetR_C_24"/>
    <property type="match status" value="1"/>
</dbReference>
<dbReference type="Gene3D" id="1.10.10.60">
    <property type="entry name" value="Homeodomain-like"/>
    <property type="match status" value="1"/>
</dbReference>
<dbReference type="PANTHER" id="PTHR43479">
    <property type="entry name" value="ACREF/ENVCD OPERON REPRESSOR-RELATED"/>
    <property type="match status" value="1"/>
</dbReference>
<feature type="domain" description="HTH tetR-type" evidence="4">
    <location>
        <begin position="1"/>
        <end position="59"/>
    </location>
</feature>
<evidence type="ECO:0000313" key="6">
    <source>
        <dbReference type="Proteomes" id="UP000198584"/>
    </source>
</evidence>
<dbReference type="InterPro" id="IPR001647">
    <property type="entry name" value="HTH_TetR"/>
</dbReference>
<dbReference type="PROSITE" id="PS01081">
    <property type="entry name" value="HTH_TETR_1"/>
    <property type="match status" value="1"/>
</dbReference>
<dbReference type="Gene3D" id="1.10.357.10">
    <property type="entry name" value="Tetracycline Repressor, domain 2"/>
    <property type="match status" value="1"/>
</dbReference>
<evidence type="ECO:0000256" key="2">
    <source>
        <dbReference type="ARBA" id="ARBA00023125"/>
    </source>
</evidence>
<dbReference type="InterPro" id="IPR009057">
    <property type="entry name" value="Homeodomain-like_sf"/>
</dbReference>
<dbReference type="PRINTS" id="PR00455">
    <property type="entry name" value="HTHTETR"/>
</dbReference>
<dbReference type="AlphaFoldDB" id="A0A1H4AMI8"/>
<protein>
    <submittedName>
        <fullName evidence="5">DNA-binding transcriptional regulator, AcrR family</fullName>
    </submittedName>
</protein>
<reference evidence="5 6" key="1">
    <citation type="submission" date="2016-10" db="EMBL/GenBank/DDBJ databases">
        <authorList>
            <person name="de Groot N.N."/>
        </authorList>
    </citation>
    <scope>NUCLEOTIDE SEQUENCE [LARGE SCALE GENOMIC DNA]</scope>
    <source>
        <strain evidence="5 6">CCM7597</strain>
    </source>
</reference>
<dbReference type="EMBL" id="FNQR01000004">
    <property type="protein sequence ID" value="SEA37120.1"/>
    <property type="molecule type" value="Genomic_DNA"/>
</dbReference>
<dbReference type="Pfam" id="PF00440">
    <property type="entry name" value="TetR_N"/>
    <property type="match status" value="1"/>
</dbReference>
<evidence type="ECO:0000313" key="5">
    <source>
        <dbReference type="EMBL" id="SEA37120.1"/>
    </source>
</evidence>
<dbReference type="GO" id="GO:0003677">
    <property type="term" value="F:DNA binding"/>
    <property type="evidence" value="ECO:0007669"/>
    <property type="project" value="UniProtKB-UniRule"/>
</dbReference>
<dbReference type="InterPro" id="IPR036271">
    <property type="entry name" value="Tet_transcr_reg_TetR-rel_C_sf"/>
</dbReference>
<organism evidence="5 6">
    <name type="scientific">Thalassobacillus cyri</name>
    <dbReference type="NCBI Taxonomy" id="571932"/>
    <lineage>
        <taxon>Bacteria</taxon>
        <taxon>Bacillati</taxon>
        <taxon>Bacillota</taxon>
        <taxon>Bacilli</taxon>
        <taxon>Bacillales</taxon>
        <taxon>Bacillaceae</taxon>
        <taxon>Thalassobacillus</taxon>
    </lineage>
</organism>
<sequence>MKENLLQTCIQLFEKKGFSETSIADIVHAHGVTKGTFYYYFTSKEQVLMTIHSRYIDGLIEQQEKIMAQSFSNIEKLEALIDMLIMNIVPKGRSARVFFRELRHLSDGNLREVRKKRDRVRYAMEEVIKQGIDSGEFRAGLEADIVTLGILGACNWSYQWFQPAGPKTDKEVATIYIDLMLNGMKDREEEYHVAPLGSESAG</sequence>
<dbReference type="STRING" id="571932.SAMN05421743_104146"/>
<feature type="DNA-binding region" description="H-T-H motif" evidence="3">
    <location>
        <begin position="22"/>
        <end position="41"/>
    </location>
</feature>
<keyword evidence="1" id="KW-0678">Repressor</keyword>